<dbReference type="InParanoid" id="A0A218Z307"/>
<dbReference type="Pfam" id="PF22191">
    <property type="entry name" value="IBR_1"/>
    <property type="match status" value="1"/>
</dbReference>
<organism evidence="8 9">
    <name type="scientific">Diplocarpon coronariae</name>
    <dbReference type="NCBI Taxonomy" id="2795749"/>
    <lineage>
        <taxon>Eukaryota</taxon>
        <taxon>Fungi</taxon>
        <taxon>Dikarya</taxon>
        <taxon>Ascomycota</taxon>
        <taxon>Pezizomycotina</taxon>
        <taxon>Leotiomycetes</taxon>
        <taxon>Helotiales</taxon>
        <taxon>Drepanopezizaceae</taxon>
        <taxon>Diplocarpon</taxon>
    </lineage>
</organism>
<evidence type="ECO:0000256" key="1">
    <source>
        <dbReference type="ARBA" id="ARBA00022679"/>
    </source>
</evidence>
<dbReference type="AlphaFoldDB" id="A0A218Z307"/>
<dbReference type="InterPro" id="IPR017907">
    <property type="entry name" value="Znf_RING_CS"/>
</dbReference>
<proteinExistence type="predicted"/>
<evidence type="ECO:0000259" key="7">
    <source>
        <dbReference type="PROSITE" id="PS51873"/>
    </source>
</evidence>
<protein>
    <recommendedName>
        <fullName evidence="7">RING-type domain-containing protein</fullName>
    </recommendedName>
</protein>
<dbReference type="OrthoDB" id="3555013at2759"/>
<evidence type="ECO:0000256" key="3">
    <source>
        <dbReference type="ARBA" id="ARBA00022737"/>
    </source>
</evidence>
<dbReference type="Proteomes" id="UP000242519">
    <property type="component" value="Unassembled WGS sequence"/>
</dbReference>
<dbReference type="EMBL" id="MZNU01000266">
    <property type="protein sequence ID" value="OWP01636.1"/>
    <property type="molecule type" value="Genomic_DNA"/>
</dbReference>
<dbReference type="SUPFAM" id="SSF57850">
    <property type="entry name" value="RING/U-box"/>
    <property type="match status" value="1"/>
</dbReference>
<keyword evidence="1" id="KW-0808">Transferase</keyword>
<evidence type="ECO:0000313" key="8">
    <source>
        <dbReference type="EMBL" id="OWP01636.1"/>
    </source>
</evidence>
<dbReference type="InterPro" id="IPR031127">
    <property type="entry name" value="E3_UB_ligase_RBR"/>
</dbReference>
<evidence type="ECO:0000256" key="5">
    <source>
        <dbReference type="ARBA" id="ARBA00022786"/>
    </source>
</evidence>
<keyword evidence="9" id="KW-1185">Reference proteome</keyword>
<dbReference type="GO" id="GO:0004842">
    <property type="term" value="F:ubiquitin-protein transferase activity"/>
    <property type="evidence" value="ECO:0007669"/>
    <property type="project" value="InterPro"/>
</dbReference>
<dbReference type="InterPro" id="IPR044066">
    <property type="entry name" value="TRIAD_supradom"/>
</dbReference>
<keyword evidence="6" id="KW-0862">Zinc</keyword>
<sequence>MSMWLKRFRRALRFRSEAEILRRRKAKEESASISFLAARVKNCPKCRVKVELSEGCDHVTCICSHQFCWLCLRPWGLRFHDSACRYFRPDLFRKLKMDKPDDEGLWLEAHNMVMINGIGVREVCDG</sequence>
<dbReference type="PANTHER" id="PTHR11685">
    <property type="entry name" value="RBR FAMILY RING FINGER AND IBR DOMAIN-CONTAINING"/>
    <property type="match status" value="1"/>
</dbReference>
<comment type="caution">
    <text evidence="8">The sequence shown here is derived from an EMBL/GenBank/DDBJ whole genome shotgun (WGS) entry which is preliminary data.</text>
</comment>
<keyword evidence="4" id="KW-0863">Zinc-finger</keyword>
<dbReference type="PROSITE" id="PS51873">
    <property type="entry name" value="TRIAD"/>
    <property type="match status" value="1"/>
</dbReference>
<keyword evidence="3" id="KW-0677">Repeat</keyword>
<name>A0A218Z307_9HELO</name>
<evidence type="ECO:0000256" key="6">
    <source>
        <dbReference type="ARBA" id="ARBA00022833"/>
    </source>
</evidence>
<keyword evidence="2" id="KW-0479">Metal-binding</keyword>
<gene>
    <name evidence="8" type="ORF">B2J93_2152</name>
</gene>
<dbReference type="CDD" id="cd20336">
    <property type="entry name" value="Rcat_RBR"/>
    <property type="match status" value="1"/>
</dbReference>
<dbReference type="Gene3D" id="1.20.120.1750">
    <property type="match status" value="1"/>
</dbReference>
<evidence type="ECO:0000313" key="9">
    <source>
        <dbReference type="Proteomes" id="UP000242519"/>
    </source>
</evidence>
<dbReference type="STRING" id="503106.A0A218Z307"/>
<reference evidence="8 9" key="1">
    <citation type="submission" date="2017-04" db="EMBL/GenBank/DDBJ databases">
        <title>Draft genome sequence of Marssonina coronaria NL1: causal agent of apple blotch.</title>
        <authorList>
            <person name="Cheng Q."/>
        </authorList>
    </citation>
    <scope>NUCLEOTIDE SEQUENCE [LARGE SCALE GENOMIC DNA]</scope>
    <source>
        <strain evidence="8 9">NL1</strain>
    </source>
</reference>
<dbReference type="GO" id="GO:0016567">
    <property type="term" value="P:protein ubiquitination"/>
    <property type="evidence" value="ECO:0007669"/>
    <property type="project" value="InterPro"/>
</dbReference>
<evidence type="ECO:0000256" key="2">
    <source>
        <dbReference type="ARBA" id="ARBA00022723"/>
    </source>
</evidence>
<feature type="domain" description="RING-type" evidence="7">
    <location>
        <begin position="1"/>
        <end position="94"/>
    </location>
</feature>
<dbReference type="GO" id="GO:0008270">
    <property type="term" value="F:zinc ion binding"/>
    <property type="evidence" value="ECO:0007669"/>
    <property type="project" value="UniProtKB-KW"/>
</dbReference>
<accession>A0A218Z307</accession>
<evidence type="ECO:0000256" key="4">
    <source>
        <dbReference type="ARBA" id="ARBA00022771"/>
    </source>
</evidence>
<keyword evidence="5" id="KW-0833">Ubl conjugation pathway</keyword>
<dbReference type="PROSITE" id="PS00518">
    <property type="entry name" value="ZF_RING_1"/>
    <property type="match status" value="1"/>
</dbReference>